<reference evidence="3" key="1">
    <citation type="submission" date="2016-10" db="EMBL/GenBank/DDBJ databases">
        <authorList>
            <person name="Varghese N."/>
            <person name="Submissions S."/>
        </authorList>
    </citation>
    <scope>NUCLEOTIDE SEQUENCE [LARGE SCALE GENOMIC DNA]</scope>
    <source>
        <strain evidence="3">OR362-8,ATCC BAA-1266,JCM 13504</strain>
    </source>
</reference>
<protein>
    <submittedName>
        <fullName evidence="2">VirE N-terminal domain-containing protein</fullName>
    </submittedName>
</protein>
<gene>
    <name evidence="2" type="ORF">SAMN04515668_2623</name>
</gene>
<evidence type="ECO:0000313" key="3">
    <source>
        <dbReference type="Proteomes" id="UP000199029"/>
    </source>
</evidence>
<organism evidence="2 3">
    <name type="scientific">Hymenobacter arizonensis</name>
    <name type="common">Siccationidurans arizonensis</name>
    <dbReference type="NCBI Taxonomy" id="1227077"/>
    <lineage>
        <taxon>Bacteria</taxon>
        <taxon>Pseudomonadati</taxon>
        <taxon>Bacteroidota</taxon>
        <taxon>Cytophagia</taxon>
        <taxon>Cytophagales</taxon>
        <taxon>Hymenobacteraceae</taxon>
        <taxon>Hymenobacter</taxon>
    </lineage>
</organism>
<dbReference type="STRING" id="1227077.SAMN04515668_2623"/>
<dbReference type="RefSeq" id="WP_177204714.1">
    <property type="nucleotide sequence ID" value="NZ_FOXS01000003.1"/>
</dbReference>
<evidence type="ECO:0000259" key="1">
    <source>
        <dbReference type="Pfam" id="PF08800"/>
    </source>
</evidence>
<dbReference type="Pfam" id="PF08800">
    <property type="entry name" value="BT4734-like_N"/>
    <property type="match status" value="1"/>
</dbReference>
<name>A0A1I5Z1Z8_HYMAR</name>
<dbReference type="Proteomes" id="UP000199029">
    <property type="component" value="Unassembled WGS sequence"/>
</dbReference>
<dbReference type="EMBL" id="FOXS01000003">
    <property type="protein sequence ID" value="SFQ50459.1"/>
    <property type="molecule type" value="Genomic_DNA"/>
</dbReference>
<accession>A0A1I5Z1Z8</accession>
<dbReference type="AlphaFoldDB" id="A0A1I5Z1Z8"/>
<feature type="domain" description="BT4734-like N-terminal" evidence="1">
    <location>
        <begin position="74"/>
        <end position="196"/>
    </location>
</feature>
<sequence length="208" mass="23180">MNSATPADIRGFLTAQQQAQPEHLLSYFNPPITNTRPAKTVELAELWDEITSEQHRPLTERLRTTTDPTERKKLKAGLPFVTPVGCFNYPRRDADLIAPSGLVVLDFDKVPSVREARAALPADEVIGDDVMLMFTSPTGNGVKAFLRTDPDGDYLTNFRIYADYLSSKYPVLGLVADESGKNLARLCFIPYDPTAYLHPSYTSAWITQ</sequence>
<dbReference type="InterPro" id="IPR014907">
    <property type="entry name" value="BT4734-like_N"/>
</dbReference>
<proteinExistence type="predicted"/>
<evidence type="ECO:0000313" key="2">
    <source>
        <dbReference type="EMBL" id="SFQ50459.1"/>
    </source>
</evidence>
<keyword evidence="3" id="KW-1185">Reference proteome</keyword>